<feature type="region of interest" description="Disordered" evidence="3">
    <location>
        <begin position="393"/>
        <end position="416"/>
    </location>
</feature>
<dbReference type="Gene3D" id="1.10.287.470">
    <property type="entry name" value="Helix hairpin bin"/>
    <property type="match status" value="1"/>
</dbReference>
<evidence type="ECO:0000256" key="2">
    <source>
        <dbReference type="SAM" id="Coils"/>
    </source>
</evidence>
<name>A0A4Z0BLF2_9BURK</name>
<comment type="similarity">
    <text evidence="1">Belongs to the membrane fusion protein (MFP) (TC 8.A.1) family.</text>
</comment>
<dbReference type="InterPro" id="IPR006143">
    <property type="entry name" value="RND_pump_MFP"/>
</dbReference>
<dbReference type="OrthoDB" id="5502471at2"/>
<dbReference type="Proteomes" id="UP000297839">
    <property type="component" value="Unassembled WGS sequence"/>
</dbReference>
<reference evidence="5 6" key="1">
    <citation type="submission" date="2019-03" db="EMBL/GenBank/DDBJ databases">
        <title>Ramlibacter sp. 18x22-1, whole genome shotgun sequence.</title>
        <authorList>
            <person name="Zhang X."/>
            <person name="Feng G."/>
            <person name="Zhu H."/>
        </authorList>
    </citation>
    <scope>NUCLEOTIDE SEQUENCE [LARGE SCALE GENOMIC DNA]</scope>
    <source>
        <strain evidence="5 6">18x22-1</strain>
    </source>
</reference>
<dbReference type="PANTHER" id="PTHR30469:SF15">
    <property type="entry name" value="HLYD FAMILY OF SECRETION PROTEINS"/>
    <property type="match status" value="1"/>
</dbReference>
<dbReference type="GO" id="GO:0015562">
    <property type="term" value="F:efflux transmembrane transporter activity"/>
    <property type="evidence" value="ECO:0007669"/>
    <property type="project" value="InterPro"/>
</dbReference>
<evidence type="ECO:0000259" key="4">
    <source>
        <dbReference type="Pfam" id="PF25917"/>
    </source>
</evidence>
<dbReference type="PANTHER" id="PTHR30469">
    <property type="entry name" value="MULTIDRUG RESISTANCE PROTEIN MDTA"/>
    <property type="match status" value="1"/>
</dbReference>
<proteinExistence type="inferred from homology"/>
<dbReference type="EMBL" id="SMLK01000004">
    <property type="protein sequence ID" value="TFZ00157.1"/>
    <property type="molecule type" value="Genomic_DNA"/>
</dbReference>
<dbReference type="Gene3D" id="2.40.30.170">
    <property type="match status" value="1"/>
</dbReference>
<dbReference type="Gene3D" id="2.40.50.100">
    <property type="match status" value="1"/>
</dbReference>
<evidence type="ECO:0000256" key="1">
    <source>
        <dbReference type="ARBA" id="ARBA00009477"/>
    </source>
</evidence>
<comment type="caution">
    <text evidence="5">The sequence shown here is derived from an EMBL/GenBank/DDBJ whole genome shotgun (WGS) entry which is preliminary data.</text>
</comment>
<sequence length="416" mass="43063">MKRYVRWIVIALVLLLVAGGAMRALSARKQRAAAEAAAPKAQSVIELAATDVLKAGQVDLTQGLPVSGSLRAVNSAVVKARVAGELQGLAVREGDAVQAGQVIARIDATESQARLRQAQEQAEAARAQIDIAQRQWDNNKALVEQGFISKTALDTSEKSYAGARSTYQAAMAAVDMAKKTMEDTVLRAPIAGVVSQRLAQPGERVAVDGRVVEIVDLSRLEVEATLTAADSVRVRVGQEAQLNIEGLTAPVVAKVVRINPSAQAGSRSVLAYLSIADAAGLRQGLFAQGQLATGRAAGLAVPLSAIRTDKPSPYVQVVDNGQVMHKQVTPGARGEASQETWVGVEGVPAGATVIKGHVGPLREGTPVKFTGAASRPAGAASGIKAALLRHSREGGNPVRGLPGVLARASGSPPARG</sequence>
<dbReference type="RefSeq" id="WP_135250344.1">
    <property type="nucleotide sequence ID" value="NZ_SMLK01000004.1"/>
</dbReference>
<dbReference type="SUPFAM" id="SSF111369">
    <property type="entry name" value="HlyD-like secretion proteins"/>
    <property type="match status" value="1"/>
</dbReference>
<feature type="coiled-coil region" evidence="2">
    <location>
        <begin position="108"/>
        <end position="135"/>
    </location>
</feature>
<dbReference type="Pfam" id="PF25917">
    <property type="entry name" value="BSH_RND"/>
    <property type="match status" value="1"/>
</dbReference>
<keyword evidence="2" id="KW-0175">Coiled coil</keyword>
<dbReference type="InterPro" id="IPR058625">
    <property type="entry name" value="MdtA-like_BSH"/>
</dbReference>
<evidence type="ECO:0000313" key="6">
    <source>
        <dbReference type="Proteomes" id="UP000297839"/>
    </source>
</evidence>
<gene>
    <name evidence="5" type="ORF">EZ216_13695</name>
</gene>
<dbReference type="NCBIfam" id="TIGR01730">
    <property type="entry name" value="RND_mfp"/>
    <property type="match status" value="1"/>
</dbReference>
<dbReference type="AlphaFoldDB" id="A0A4Z0BLF2"/>
<feature type="domain" description="Multidrug resistance protein MdtA-like barrel-sandwich hybrid" evidence="4">
    <location>
        <begin position="75"/>
        <end position="206"/>
    </location>
</feature>
<dbReference type="GO" id="GO:1990281">
    <property type="term" value="C:efflux pump complex"/>
    <property type="evidence" value="ECO:0007669"/>
    <property type="project" value="TreeGrafter"/>
</dbReference>
<accession>A0A4Z0BLF2</accession>
<keyword evidence="6" id="KW-1185">Reference proteome</keyword>
<dbReference type="Gene3D" id="2.40.420.20">
    <property type="match status" value="1"/>
</dbReference>
<evidence type="ECO:0000256" key="3">
    <source>
        <dbReference type="SAM" id="MobiDB-lite"/>
    </source>
</evidence>
<evidence type="ECO:0000313" key="5">
    <source>
        <dbReference type="EMBL" id="TFZ00157.1"/>
    </source>
</evidence>
<protein>
    <submittedName>
        <fullName evidence="5">Efflux RND transporter periplasmic adaptor subunit</fullName>
    </submittedName>
</protein>
<organism evidence="5 6">
    <name type="scientific">Ramlibacter humi</name>
    <dbReference type="NCBI Taxonomy" id="2530451"/>
    <lineage>
        <taxon>Bacteria</taxon>
        <taxon>Pseudomonadati</taxon>
        <taxon>Pseudomonadota</taxon>
        <taxon>Betaproteobacteria</taxon>
        <taxon>Burkholderiales</taxon>
        <taxon>Comamonadaceae</taxon>
        <taxon>Ramlibacter</taxon>
    </lineage>
</organism>